<dbReference type="CDD" id="cd03801">
    <property type="entry name" value="GT4_PimA-like"/>
    <property type="match status" value="1"/>
</dbReference>
<name>A0A235BTA8_UNCW3</name>
<dbReference type="GO" id="GO:0009103">
    <property type="term" value="P:lipopolysaccharide biosynthetic process"/>
    <property type="evidence" value="ECO:0007669"/>
    <property type="project" value="TreeGrafter"/>
</dbReference>
<dbReference type="Proteomes" id="UP000215215">
    <property type="component" value="Unassembled WGS sequence"/>
</dbReference>
<dbReference type="PANTHER" id="PTHR46401">
    <property type="entry name" value="GLYCOSYLTRANSFERASE WBBK-RELATED"/>
    <property type="match status" value="1"/>
</dbReference>
<dbReference type="AlphaFoldDB" id="A0A235BTA8"/>
<accession>A0A235BTA8</accession>
<dbReference type="Pfam" id="PF00534">
    <property type="entry name" value="Glycos_transf_1"/>
    <property type="match status" value="1"/>
</dbReference>
<dbReference type="SUPFAM" id="SSF53756">
    <property type="entry name" value="UDP-Glycosyltransferase/glycogen phosphorylase"/>
    <property type="match status" value="1"/>
</dbReference>
<reference evidence="3 4" key="1">
    <citation type="submission" date="2017-07" db="EMBL/GenBank/DDBJ databases">
        <title>Recovery of genomes from metagenomes via a dereplication, aggregation, and scoring strategy.</title>
        <authorList>
            <person name="Sieber C.M."/>
            <person name="Probst A.J."/>
            <person name="Sharrar A."/>
            <person name="Thomas B.C."/>
            <person name="Hess M."/>
            <person name="Tringe S.G."/>
            <person name="Banfield J.F."/>
        </authorList>
    </citation>
    <scope>NUCLEOTIDE SEQUENCE [LARGE SCALE GENOMIC DNA]</scope>
    <source>
        <strain evidence="3">JGI_Cruoil_03_44_89</strain>
    </source>
</reference>
<evidence type="ECO:0000256" key="1">
    <source>
        <dbReference type="ARBA" id="ARBA00022679"/>
    </source>
</evidence>
<evidence type="ECO:0000259" key="2">
    <source>
        <dbReference type="Pfam" id="PF00534"/>
    </source>
</evidence>
<comment type="caution">
    <text evidence="3">The sequence shown here is derived from an EMBL/GenBank/DDBJ whole genome shotgun (WGS) entry which is preliminary data.</text>
</comment>
<protein>
    <recommendedName>
        <fullName evidence="2">Glycosyl transferase family 1 domain-containing protein</fullName>
    </recommendedName>
</protein>
<dbReference type="EMBL" id="NOZQ01000123">
    <property type="protein sequence ID" value="OYD15412.1"/>
    <property type="molecule type" value="Genomic_DNA"/>
</dbReference>
<evidence type="ECO:0000313" key="4">
    <source>
        <dbReference type="Proteomes" id="UP000215215"/>
    </source>
</evidence>
<proteinExistence type="predicted"/>
<dbReference type="GO" id="GO:0016757">
    <property type="term" value="F:glycosyltransferase activity"/>
    <property type="evidence" value="ECO:0007669"/>
    <property type="project" value="InterPro"/>
</dbReference>
<dbReference type="PANTHER" id="PTHR46401:SF2">
    <property type="entry name" value="GLYCOSYLTRANSFERASE WBBK-RELATED"/>
    <property type="match status" value="1"/>
</dbReference>
<gene>
    <name evidence="3" type="ORF">CH333_05810</name>
</gene>
<dbReference type="Gene3D" id="3.40.50.2000">
    <property type="entry name" value="Glycogen Phosphorylase B"/>
    <property type="match status" value="2"/>
</dbReference>
<sequence>MRILFITTPDVAIDKGGLYTQIINSKKYLEKLGVEIDLFDMWYPLKYNYDLVHIFRADVSLYDTVKRLKKRGMKIVLSPIFASTHSIPMLKMINLSNELLGRTKVFSLHSFVKKVMEGADTILPNTDEEIKALSLGFGIPRVKFRKIPNGVDESFCFANPDEFKDKYAIENFILYTGWIGSARKNTLNLVRALAKIDKEAIFIGRIIDEGDYTKRCLSLAKKNPKIKILEPLTHDSPLLASAYAACDTFVLPSLYETPGLSALEAALAGAKVVITGRGGTREYFGNMAEYVNPCSVRSIREAIGRSISKKKDKRLREHIRKNFLWERVAQRLYETYLRVV</sequence>
<organism evidence="3 4">
    <name type="scientific">candidate division WOR-3 bacterium JGI_Cruoil_03_44_89</name>
    <dbReference type="NCBI Taxonomy" id="1973748"/>
    <lineage>
        <taxon>Bacteria</taxon>
        <taxon>Bacteria division WOR-3</taxon>
    </lineage>
</organism>
<dbReference type="InterPro" id="IPR001296">
    <property type="entry name" value="Glyco_trans_1"/>
</dbReference>
<feature type="domain" description="Glycosyl transferase family 1" evidence="2">
    <location>
        <begin position="170"/>
        <end position="320"/>
    </location>
</feature>
<evidence type="ECO:0000313" key="3">
    <source>
        <dbReference type="EMBL" id="OYD15412.1"/>
    </source>
</evidence>
<keyword evidence="1" id="KW-0808">Transferase</keyword>